<keyword evidence="2" id="KW-1185">Reference proteome</keyword>
<name>A0ABT7CZI0_9BACT</name>
<accession>A0ABT7CZI0</accession>
<evidence type="ECO:0000313" key="1">
    <source>
        <dbReference type="EMBL" id="MDJ1497979.1"/>
    </source>
</evidence>
<evidence type="ECO:0008006" key="3">
    <source>
        <dbReference type="Google" id="ProtNLM"/>
    </source>
</evidence>
<comment type="caution">
    <text evidence="1">The sequence shown here is derived from an EMBL/GenBank/DDBJ whole genome shotgun (WGS) entry which is preliminary data.</text>
</comment>
<protein>
    <recommendedName>
        <fullName evidence="3">1-deoxy-D-xylulose-5-phosphate synthase</fullName>
    </recommendedName>
</protein>
<reference evidence="1 2" key="1">
    <citation type="submission" date="2023-05" db="EMBL/GenBank/DDBJ databases">
        <authorList>
            <person name="Zhang X."/>
        </authorList>
    </citation>
    <scope>NUCLEOTIDE SEQUENCE [LARGE SCALE GENOMIC DNA]</scope>
    <source>
        <strain evidence="1 2">DM2B3-1</strain>
    </source>
</reference>
<proteinExistence type="predicted"/>
<evidence type="ECO:0000313" key="2">
    <source>
        <dbReference type="Proteomes" id="UP001228581"/>
    </source>
</evidence>
<dbReference type="RefSeq" id="WP_314003978.1">
    <property type="nucleotide sequence ID" value="NZ_JASJOT010000038.1"/>
</dbReference>
<sequence>MKTRIMYIERKAESLTGDARIGKVTFSKSGKSIYYNGKHFHRFSGFKANYYESETGEEYWISGCRKDGADRLYGERLPIEIDNDIQEEYWISIRNLPQCKYISVING</sequence>
<gene>
    <name evidence="1" type="ORF">QNI19_33870</name>
</gene>
<organism evidence="1 2">
    <name type="scientific">Xanthocytophaga flava</name>
    <dbReference type="NCBI Taxonomy" id="3048013"/>
    <lineage>
        <taxon>Bacteria</taxon>
        <taxon>Pseudomonadati</taxon>
        <taxon>Bacteroidota</taxon>
        <taxon>Cytophagia</taxon>
        <taxon>Cytophagales</taxon>
        <taxon>Rhodocytophagaceae</taxon>
        <taxon>Xanthocytophaga</taxon>
    </lineage>
</organism>
<dbReference type="Proteomes" id="UP001228581">
    <property type="component" value="Unassembled WGS sequence"/>
</dbReference>
<dbReference type="EMBL" id="JASJOT010000038">
    <property type="protein sequence ID" value="MDJ1497979.1"/>
    <property type="molecule type" value="Genomic_DNA"/>
</dbReference>